<organism evidence="4 5">
    <name type="scientific">Tectimicrobiota bacterium</name>
    <dbReference type="NCBI Taxonomy" id="2528274"/>
    <lineage>
        <taxon>Bacteria</taxon>
        <taxon>Pseudomonadati</taxon>
        <taxon>Nitrospinota/Tectimicrobiota group</taxon>
        <taxon>Candidatus Tectimicrobiota</taxon>
    </lineage>
</organism>
<dbReference type="SUPFAM" id="SSF53822">
    <property type="entry name" value="Periplasmic binding protein-like I"/>
    <property type="match status" value="1"/>
</dbReference>
<reference evidence="4" key="1">
    <citation type="submission" date="2020-07" db="EMBL/GenBank/DDBJ databases">
        <title>Huge and variable diversity of episymbiotic CPR bacteria and DPANN archaea in groundwater ecosystems.</title>
        <authorList>
            <person name="He C.Y."/>
            <person name="Keren R."/>
            <person name="Whittaker M."/>
            <person name="Farag I.F."/>
            <person name="Doudna J."/>
            <person name="Cate J.H.D."/>
            <person name="Banfield J.F."/>
        </authorList>
    </citation>
    <scope>NUCLEOTIDE SEQUENCE</scope>
    <source>
        <strain evidence="4">NC_groundwater_763_Ag_S-0.2um_68_21</strain>
    </source>
</reference>
<evidence type="ECO:0000313" key="4">
    <source>
        <dbReference type="EMBL" id="MBI3126954.1"/>
    </source>
</evidence>
<dbReference type="CDD" id="cd06330">
    <property type="entry name" value="PBP1_As_SBP-like"/>
    <property type="match status" value="1"/>
</dbReference>
<comment type="caution">
    <text evidence="4">The sequence shown here is derived from an EMBL/GenBank/DDBJ whole genome shotgun (WGS) entry which is preliminary data.</text>
</comment>
<sequence length="403" mass="45061">MAAGGGLLAAGIARPGTARAAKPSGKPVKIGHMCVLSGVLGGYGQFMQMGATLAAEEINAAGGILGRPLEFQFRDTQVKPDVGVKNARYFVDEWEADFVAGIDSSGVALAVGKIMPQLNKVLMITHGATEKVNEQLVYKEGIKQIFRISVPVYQDGIASAMIAKDFPIKRWATISPKYEYGYTSWEMFKKTLKQFRPDVQFVEESWAPFGTQDFGPHISKVMSANPEGIFTTEWAGEAVSLVKQAKLFGVFGKIKEWVNPMGGAMDVLEGLGKDYPEGLWVSSRYWFLYPPTGVNESFVQRFHKRWNRYPHYSSETSYSAYWAIKQACERAGSTETDKVIKALEDMTMISPGGRRWFRKEDHQAVYEVPWGRTKADPKYPFRILGDIRTVPAEMYYRHPPFTS</sequence>
<dbReference type="PANTHER" id="PTHR30483:SF37">
    <property type="entry name" value="ABC TRANSPORTER SUBSTRATE-BINDING PROTEIN"/>
    <property type="match status" value="1"/>
</dbReference>
<evidence type="ECO:0000313" key="5">
    <source>
        <dbReference type="Proteomes" id="UP000782312"/>
    </source>
</evidence>
<dbReference type="InterPro" id="IPR028081">
    <property type="entry name" value="Leu-bd"/>
</dbReference>
<evidence type="ECO:0000256" key="2">
    <source>
        <dbReference type="ARBA" id="ARBA00022729"/>
    </source>
</evidence>
<dbReference type="Pfam" id="PF13458">
    <property type="entry name" value="Peripla_BP_6"/>
    <property type="match status" value="1"/>
</dbReference>
<gene>
    <name evidence="4" type="ORF">HYZ11_05050</name>
</gene>
<dbReference type="PANTHER" id="PTHR30483">
    <property type="entry name" value="LEUCINE-SPECIFIC-BINDING PROTEIN"/>
    <property type="match status" value="1"/>
</dbReference>
<comment type="similarity">
    <text evidence="1">Belongs to the leucine-binding protein family.</text>
</comment>
<dbReference type="EMBL" id="JACPUR010000013">
    <property type="protein sequence ID" value="MBI3126954.1"/>
    <property type="molecule type" value="Genomic_DNA"/>
</dbReference>
<protein>
    <submittedName>
        <fullName evidence="4">ABC transporter substrate-binding protein</fullName>
    </submittedName>
</protein>
<accession>A0A932MLA0</accession>
<evidence type="ECO:0000256" key="1">
    <source>
        <dbReference type="ARBA" id="ARBA00010062"/>
    </source>
</evidence>
<dbReference type="InterPro" id="IPR051010">
    <property type="entry name" value="BCAA_transport"/>
</dbReference>
<name>A0A932MLA0_UNCTE</name>
<dbReference type="Gene3D" id="3.40.50.2300">
    <property type="match status" value="2"/>
</dbReference>
<keyword evidence="2" id="KW-0732">Signal</keyword>
<dbReference type="InterPro" id="IPR028082">
    <property type="entry name" value="Peripla_BP_I"/>
</dbReference>
<evidence type="ECO:0000259" key="3">
    <source>
        <dbReference type="Pfam" id="PF13458"/>
    </source>
</evidence>
<feature type="domain" description="Leucine-binding protein" evidence="3">
    <location>
        <begin position="27"/>
        <end position="368"/>
    </location>
</feature>
<dbReference type="Proteomes" id="UP000782312">
    <property type="component" value="Unassembled WGS sequence"/>
</dbReference>
<proteinExistence type="inferred from homology"/>
<dbReference type="AlphaFoldDB" id="A0A932MLA0"/>